<name>A0A0P6SHX0_9STRE</name>
<dbReference type="RefSeq" id="WP_054279236.1">
    <property type="nucleotide sequence ID" value="NZ_LHQM01000046.1"/>
</dbReference>
<dbReference type="PATRIC" id="fig|119224.3.peg.1332"/>
<dbReference type="EMBL" id="LHQM01000046">
    <property type="protein sequence ID" value="KPJ21789.1"/>
    <property type="molecule type" value="Genomic_DNA"/>
</dbReference>
<accession>A0A0P6SHX0</accession>
<proteinExistence type="predicted"/>
<comment type="caution">
    <text evidence="1">The sequence shown here is derived from an EMBL/GenBank/DDBJ whole genome shotgun (WGS) entry which is preliminary data.</text>
</comment>
<protein>
    <submittedName>
        <fullName evidence="1">Uncharacterized protein</fullName>
    </submittedName>
</protein>
<evidence type="ECO:0000313" key="1">
    <source>
        <dbReference type="EMBL" id="KPJ21789.1"/>
    </source>
</evidence>
<organism evidence="1 2">
    <name type="scientific">Streptococcus phocae</name>
    <dbReference type="NCBI Taxonomy" id="119224"/>
    <lineage>
        <taxon>Bacteria</taxon>
        <taxon>Bacillati</taxon>
        <taxon>Bacillota</taxon>
        <taxon>Bacilli</taxon>
        <taxon>Lactobacillales</taxon>
        <taxon>Streptococcaceae</taxon>
        <taxon>Streptococcus</taxon>
    </lineage>
</organism>
<dbReference type="AlphaFoldDB" id="A0A0P6SHX0"/>
<keyword evidence="2" id="KW-1185">Reference proteome</keyword>
<evidence type="ECO:0000313" key="2">
    <source>
        <dbReference type="Proteomes" id="UP000049578"/>
    </source>
</evidence>
<dbReference type="Proteomes" id="UP000049578">
    <property type="component" value="Unassembled WGS sequence"/>
</dbReference>
<reference evidence="1 2" key="1">
    <citation type="submission" date="2015-08" db="EMBL/GenBank/DDBJ databases">
        <title>Genome sequence of Streptococcus phocae subsp. phocae ATCC 51973T isolated from liver specimen obtained from seal.</title>
        <authorList>
            <person name="Avendano-Herrera R."/>
        </authorList>
    </citation>
    <scope>NUCLEOTIDE SEQUENCE [LARGE SCALE GENOMIC DNA]</scope>
    <source>
        <strain evidence="1 2">ATCC 51973</strain>
    </source>
</reference>
<sequence>MEVMLVKEVIITPLLLDDKTAAKTFSISEGEAATARREMKDIPRFAVQLSNFGRLVDAKVFKEYLDYRGSNDWKKELERHRNKKRVQL</sequence>
<gene>
    <name evidence="1" type="ORF">AKK44_07905</name>
</gene>